<evidence type="ECO:0000313" key="3">
    <source>
        <dbReference type="Proteomes" id="UP000299102"/>
    </source>
</evidence>
<feature type="region of interest" description="Disordered" evidence="1">
    <location>
        <begin position="1"/>
        <end position="22"/>
    </location>
</feature>
<comment type="caution">
    <text evidence="2">The sequence shown here is derived from an EMBL/GenBank/DDBJ whole genome shotgun (WGS) entry which is preliminary data.</text>
</comment>
<dbReference type="AlphaFoldDB" id="A0A4C1Y287"/>
<accession>A0A4C1Y287</accession>
<evidence type="ECO:0000313" key="2">
    <source>
        <dbReference type="EMBL" id="GBP68649.1"/>
    </source>
</evidence>
<reference evidence="2 3" key="1">
    <citation type="journal article" date="2019" name="Commun. Biol.">
        <title>The bagworm genome reveals a unique fibroin gene that provides high tensile strength.</title>
        <authorList>
            <person name="Kono N."/>
            <person name="Nakamura H."/>
            <person name="Ohtoshi R."/>
            <person name="Tomita M."/>
            <person name="Numata K."/>
            <person name="Arakawa K."/>
        </authorList>
    </citation>
    <scope>NUCLEOTIDE SEQUENCE [LARGE SCALE GENOMIC DNA]</scope>
</reference>
<dbReference type="OrthoDB" id="1737200at2759"/>
<keyword evidence="3" id="KW-1185">Reference proteome</keyword>
<proteinExistence type="predicted"/>
<dbReference type="EMBL" id="BGZK01001019">
    <property type="protein sequence ID" value="GBP68649.1"/>
    <property type="molecule type" value="Genomic_DNA"/>
</dbReference>
<evidence type="ECO:0000256" key="1">
    <source>
        <dbReference type="SAM" id="MobiDB-lite"/>
    </source>
</evidence>
<sequence>MRRPVTAGGGGGGEGRRGRPRARVIVSADIDTTSRVRPAGAAPTRDARAESIGRGITMIVDTLRSKSRKNESLDIRAHAAADDRCGRDLRLRLCAAAISLLLGRIGRWSGQEIACSALSLARLAQVERDNESCFFPVFCPGRAGGRAGAPGAGGFIAVASLSCKVRPFVSSDGIRALQRRGGPAAAGRVPDGSNCPEVRPSTGCHGLVRARAQEFFLLKSVNDTTEIPMDCE</sequence>
<organism evidence="2 3">
    <name type="scientific">Eumeta variegata</name>
    <name type="common">Bagworm moth</name>
    <name type="synonym">Eumeta japonica</name>
    <dbReference type="NCBI Taxonomy" id="151549"/>
    <lineage>
        <taxon>Eukaryota</taxon>
        <taxon>Metazoa</taxon>
        <taxon>Ecdysozoa</taxon>
        <taxon>Arthropoda</taxon>
        <taxon>Hexapoda</taxon>
        <taxon>Insecta</taxon>
        <taxon>Pterygota</taxon>
        <taxon>Neoptera</taxon>
        <taxon>Endopterygota</taxon>
        <taxon>Lepidoptera</taxon>
        <taxon>Glossata</taxon>
        <taxon>Ditrysia</taxon>
        <taxon>Tineoidea</taxon>
        <taxon>Psychidae</taxon>
        <taxon>Oiketicinae</taxon>
        <taxon>Eumeta</taxon>
    </lineage>
</organism>
<dbReference type="Proteomes" id="UP000299102">
    <property type="component" value="Unassembled WGS sequence"/>
</dbReference>
<protein>
    <submittedName>
        <fullName evidence="2">Uncharacterized protein</fullName>
    </submittedName>
</protein>
<name>A0A4C1Y287_EUMVA</name>
<gene>
    <name evidence="2" type="ORF">EVAR_47655_1</name>
</gene>